<evidence type="ECO:0000259" key="6">
    <source>
        <dbReference type="PROSITE" id="PS50004"/>
    </source>
</evidence>
<dbReference type="SMART" id="SM00239">
    <property type="entry name" value="C2"/>
    <property type="match status" value="1"/>
</dbReference>
<evidence type="ECO:0000256" key="4">
    <source>
        <dbReference type="ARBA" id="ARBA00022989"/>
    </source>
</evidence>
<protein>
    <recommendedName>
        <fullName evidence="6">C2 domain-containing protein</fullName>
    </recommendedName>
</protein>
<comment type="caution">
    <text evidence="7">The sequence shown here is derived from an EMBL/GenBank/DDBJ whole genome shotgun (WGS) entry which is preliminary data.</text>
</comment>
<evidence type="ECO:0000313" key="7">
    <source>
        <dbReference type="EMBL" id="KAK2155006.1"/>
    </source>
</evidence>
<dbReference type="SUPFAM" id="SSF49562">
    <property type="entry name" value="C2 domain (Calcium/lipid-binding domain, CaLB)"/>
    <property type="match status" value="1"/>
</dbReference>
<feature type="domain" description="C2" evidence="6">
    <location>
        <begin position="30"/>
        <end position="153"/>
    </location>
</feature>
<dbReference type="PANTHER" id="PTHR12546">
    <property type="entry name" value="FER-1-LIKE"/>
    <property type="match status" value="1"/>
</dbReference>
<accession>A0AAD9N4S7</accession>
<gene>
    <name evidence="7" type="ORF">LSH36_251g03021</name>
</gene>
<evidence type="ECO:0000256" key="2">
    <source>
        <dbReference type="ARBA" id="ARBA00022692"/>
    </source>
</evidence>
<dbReference type="Pfam" id="PF00168">
    <property type="entry name" value="C2"/>
    <property type="match status" value="1"/>
</dbReference>
<dbReference type="InterPro" id="IPR035892">
    <property type="entry name" value="C2_domain_sf"/>
</dbReference>
<dbReference type="AlphaFoldDB" id="A0AAD9N4S7"/>
<dbReference type="InterPro" id="IPR000008">
    <property type="entry name" value="C2_dom"/>
</dbReference>
<evidence type="ECO:0000256" key="1">
    <source>
        <dbReference type="ARBA" id="ARBA00004167"/>
    </source>
</evidence>
<dbReference type="InterPro" id="IPR037721">
    <property type="entry name" value="Ferlin"/>
</dbReference>
<dbReference type="GO" id="GO:0007009">
    <property type="term" value="P:plasma membrane organization"/>
    <property type="evidence" value="ECO:0007669"/>
    <property type="project" value="TreeGrafter"/>
</dbReference>
<sequence>MFIRSNKSLGSYKLDVGTVYCQQGQRLRLGYENLLLPDGVPAERQKAKFIAKIYKAEGLPKMTTGLMTNIKKAFTGEAKDLVDPYVMEKTSVKKGSYEPIWNEQIVFTEMFPPLCRRIKVQLRDSDSVNDDIIGTHFIDLAKISNEGEKGKLSA</sequence>
<keyword evidence="8" id="KW-1185">Reference proteome</keyword>
<name>A0AAD9N4S7_9ANNE</name>
<dbReference type="EMBL" id="JAODUP010000251">
    <property type="protein sequence ID" value="KAK2155006.1"/>
    <property type="molecule type" value="Genomic_DNA"/>
</dbReference>
<keyword evidence="2" id="KW-0812">Transmembrane</keyword>
<evidence type="ECO:0000256" key="3">
    <source>
        <dbReference type="ARBA" id="ARBA00022737"/>
    </source>
</evidence>
<evidence type="ECO:0000313" key="8">
    <source>
        <dbReference type="Proteomes" id="UP001208570"/>
    </source>
</evidence>
<dbReference type="PROSITE" id="PS50004">
    <property type="entry name" value="C2"/>
    <property type="match status" value="1"/>
</dbReference>
<keyword evidence="3" id="KW-0677">Repeat</keyword>
<dbReference type="CDD" id="cd04018">
    <property type="entry name" value="C2C_Ferlin"/>
    <property type="match status" value="1"/>
</dbReference>
<proteinExistence type="predicted"/>
<keyword evidence="4" id="KW-1133">Transmembrane helix</keyword>
<keyword evidence="5" id="KW-0472">Membrane</keyword>
<dbReference type="FunFam" id="2.60.40.150:FF:000034">
    <property type="entry name" value="otoferlin isoform X2"/>
    <property type="match status" value="1"/>
</dbReference>
<comment type="subcellular location">
    <subcellularLocation>
        <location evidence="1">Membrane</location>
        <topology evidence="1">Single-pass membrane protein</topology>
    </subcellularLocation>
</comment>
<dbReference type="GO" id="GO:0016020">
    <property type="term" value="C:membrane"/>
    <property type="evidence" value="ECO:0007669"/>
    <property type="project" value="UniProtKB-SubCell"/>
</dbReference>
<dbReference type="InterPro" id="IPR037722">
    <property type="entry name" value="C2C_Ferlin"/>
</dbReference>
<evidence type="ECO:0000256" key="5">
    <source>
        <dbReference type="ARBA" id="ARBA00023136"/>
    </source>
</evidence>
<dbReference type="Proteomes" id="UP001208570">
    <property type="component" value="Unassembled WGS sequence"/>
</dbReference>
<reference evidence="7" key="1">
    <citation type="journal article" date="2023" name="Mol. Biol. Evol.">
        <title>Third-Generation Sequencing Reveals the Adaptive Role of the Epigenome in Three Deep-Sea Polychaetes.</title>
        <authorList>
            <person name="Perez M."/>
            <person name="Aroh O."/>
            <person name="Sun Y."/>
            <person name="Lan Y."/>
            <person name="Juniper S.K."/>
            <person name="Young C.R."/>
            <person name="Angers B."/>
            <person name="Qian P.Y."/>
        </authorList>
    </citation>
    <scope>NUCLEOTIDE SEQUENCE</scope>
    <source>
        <strain evidence="7">P08H-3</strain>
    </source>
</reference>
<dbReference type="PANTHER" id="PTHR12546:SF60">
    <property type="entry name" value="MISFIRE, ISOFORM F"/>
    <property type="match status" value="1"/>
</dbReference>
<organism evidence="7 8">
    <name type="scientific">Paralvinella palmiformis</name>
    <dbReference type="NCBI Taxonomy" id="53620"/>
    <lineage>
        <taxon>Eukaryota</taxon>
        <taxon>Metazoa</taxon>
        <taxon>Spiralia</taxon>
        <taxon>Lophotrochozoa</taxon>
        <taxon>Annelida</taxon>
        <taxon>Polychaeta</taxon>
        <taxon>Sedentaria</taxon>
        <taxon>Canalipalpata</taxon>
        <taxon>Terebellida</taxon>
        <taxon>Terebelliformia</taxon>
        <taxon>Alvinellidae</taxon>
        <taxon>Paralvinella</taxon>
    </lineage>
</organism>
<dbReference type="Gene3D" id="2.60.40.150">
    <property type="entry name" value="C2 domain"/>
    <property type="match status" value="1"/>
</dbReference>